<name>R7WLV6_9NOCA</name>
<evidence type="ECO:0000313" key="2">
    <source>
        <dbReference type="Proteomes" id="UP000013525"/>
    </source>
</evidence>
<dbReference type="EMBL" id="APMY01000071">
    <property type="protein sequence ID" value="EOM76277.1"/>
    <property type="molecule type" value="Genomic_DNA"/>
</dbReference>
<dbReference type="AlphaFoldDB" id="R7WLV6"/>
<proteinExistence type="predicted"/>
<reference evidence="1 2" key="1">
    <citation type="journal article" date="2013" name="Genome Announc.">
        <title>Draft Genome Sequence of Rhodococcus rhodnii Strain LMG5362, a Symbiont of Rhodnius prolixus (Hemiptera, Reduviidae, Triatominae), the Principle Vector of Trypanosoma cruzi.</title>
        <authorList>
            <person name="Pachebat J.A."/>
            <person name="van Keulen G."/>
            <person name="Whitten M.M."/>
            <person name="Girdwood S."/>
            <person name="Del Sol R."/>
            <person name="Dyson P.J."/>
            <person name="Facey P.D."/>
        </authorList>
    </citation>
    <scope>NUCLEOTIDE SEQUENCE [LARGE SCALE GENOMIC DNA]</scope>
    <source>
        <strain evidence="1 2">LMG 5362</strain>
    </source>
</reference>
<gene>
    <name evidence="1" type="ORF">Rrhod_2377</name>
</gene>
<organism evidence="1 2">
    <name type="scientific">Rhodococcus rhodnii LMG 5362</name>
    <dbReference type="NCBI Taxonomy" id="1273125"/>
    <lineage>
        <taxon>Bacteria</taxon>
        <taxon>Bacillati</taxon>
        <taxon>Actinomycetota</taxon>
        <taxon>Actinomycetes</taxon>
        <taxon>Mycobacteriales</taxon>
        <taxon>Nocardiaceae</taxon>
        <taxon>Rhodococcus</taxon>
    </lineage>
</organism>
<dbReference type="Proteomes" id="UP000013525">
    <property type="component" value="Unassembled WGS sequence"/>
</dbReference>
<comment type="caution">
    <text evidence="1">The sequence shown here is derived from an EMBL/GenBank/DDBJ whole genome shotgun (WGS) entry which is preliminary data.</text>
</comment>
<dbReference type="PATRIC" id="fig|1273125.3.peg.2274"/>
<sequence length="49" mass="5717">MIATPGLYSSPQELAEVAYQHGYVFAWGQRHGQFSDITLYYFRNLFTNQ</sequence>
<accession>R7WLV6</accession>
<keyword evidence="2" id="KW-1185">Reference proteome</keyword>
<protein>
    <submittedName>
        <fullName evidence="1">Uncharacterized protein</fullName>
    </submittedName>
</protein>
<evidence type="ECO:0000313" key="1">
    <source>
        <dbReference type="EMBL" id="EOM76277.1"/>
    </source>
</evidence>